<comment type="caution">
    <text evidence="1">The sequence shown here is derived from an EMBL/GenBank/DDBJ whole genome shotgun (WGS) entry which is preliminary data.</text>
</comment>
<proteinExistence type="predicted"/>
<sequence>MGKHHTNHAAPSIEVDAKTMLFLIKFLNTSDKSKILDVFEGHLNDHQADKIVDQRLFGGLTKLDDILEKKIMRKKKYEEFQNLALQWAAENKPKEKKQHA</sequence>
<organism evidence="1 2">
    <name type="scientific">Thraustotheca clavata</name>
    <dbReference type="NCBI Taxonomy" id="74557"/>
    <lineage>
        <taxon>Eukaryota</taxon>
        <taxon>Sar</taxon>
        <taxon>Stramenopiles</taxon>
        <taxon>Oomycota</taxon>
        <taxon>Saprolegniomycetes</taxon>
        <taxon>Saprolegniales</taxon>
        <taxon>Achlyaceae</taxon>
        <taxon>Thraustotheca</taxon>
    </lineage>
</organism>
<reference evidence="1 2" key="1">
    <citation type="journal article" date="2014" name="Genome Biol. Evol.">
        <title>The secreted proteins of Achlya hypogyna and Thraustotheca clavata identify the ancestral oomycete secretome and reveal gene acquisitions by horizontal gene transfer.</title>
        <authorList>
            <person name="Misner I."/>
            <person name="Blouin N."/>
            <person name="Leonard G."/>
            <person name="Richards T.A."/>
            <person name="Lane C.E."/>
        </authorList>
    </citation>
    <scope>NUCLEOTIDE SEQUENCE [LARGE SCALE GENOMIC DNA]</scope>
    <source>
        <strain evidence="1 2">ATCC 34112</strain>
    </source>
</reference>
<evidence type="ECO:0000313" key="2">
    <source>
        <dbReference type="Proteomes" id="UP000243217"/>
    </source>
</evidence>
<gene>
    <name evidence="1" type="ORF">THRCLA_21451</name>
</gene>
<protein>
    <submittedName>
        <fullName evidence="1">Uncharacterized protein</fullName>
    </submittedName>
</protein>
<dbReference type="Proteomes" id="UP000243217">
    <property type="component" value="Unassembled WGS sequence"/>
</dbReference>
<accession>A0A1V9ZWA7</accession>
<name>A0A1V9ZWA7_9STRA</name>
<keyword evidence="2" id="KW-1185">Reference proteome</keyword>
<dbReference type="AlphaFoldDB" id="A0A1V9ZWA7"/>
<dbReference type="EMBL" id="JNBS01001157">
    <property type="protein sequence ID" value="OQS02302.1"/>
    <property type="molecule type" value="Genomic_DNA"/>
</dbReference>
<dbReference type="OrthoDB" id="68792at2759"/>
<evidence type="ECO:0000313" key="1">
    <source>
        <dbReference type="EMBL" id="OQS02302.1"/>
    </source>
</evidence>